<comment type="similarity">
    <text evidence="1">Belongs to the multicopper oxidase family.</text>
</comment>
<dbReference type="KEGG" id="cthr:CTHT_0051130"/>
<keyword evidence="12" id="KW-1185">Reference proteome</keyword>
<sequence length="578" mass="63549">MLLVIFARAAIAATVTYNWNATWVWRNPDGKYARPVVGINNDWPCPKIEATVGDTVVVNLENRLGNQTTGLHFHGLNQITTEDMDGPSGVTQCPIPPNSTVTYRFVVDTAGTYWYHSHNFGQYPDGLRGPLIVHDTDDPYANDYDEEVIILVSDWYHNDSITAVKNMIQPSNTQFAPPIPDALLVNEGLGANINFTSGNTYRIRLINVAAFASAMIHFSSHTMKVIMNDGSYLKKKDASQLRVAPAQRYDFLLEASSRDSGNYPFLVSLDINRDWTNSTGLQWPMNYTGYLVMDDSQSLTGTDVVDKWDPADESKFEAHDGAAAFSSYDKLIQLDFNFCFDENGYPRACFNNLTYIGQKVPTLYSAATTGDDNTNPDVYGQVNPFIVDYGDIVQIVVNNIDAATHPFHLHGHHFQILSRPASGTGNWSGSDSGYASTPPRRDTVAIMPNSHAVIRFNASNPGVWLFHCHIEWHVEMGLTATIIEAPDRLRDLSFPQDHLDACSKLGIPTAGNAAGNTADPTDTSGMATVPPTDYVGAEYTGSASSDSDSTKKLKARRESSPAAPQPVPHVLDLVRPAF</sequence>
<evidence type="ECO:0000256" key="6">
    <source>
        <dbReference type="ARBA" id="ARBA00023180"/>
    </source>
</evidence>
<dbReference type="InterPro" id="IPR044130">
    <property type="entry name" value="CuRO_2_Fet3-like"/>
</dbReference>
<dbReference type="InterPro" id="IPR011706">
    <property type="entry name" value="Cu-oxidase_C"/>
</dbReference>
<protein>
    <submittedName>
        <fullName evidence="11">Uncharacterized protein</fullName>
    </submittedName>
</protein>
<dbReference type="GO" id="GO:0005507">
    <property type="term" value="F:copper ion binding"/>
    <property type="evidence" value="ECO:0007669"/>
    <property type="project" value="InterPro"/>
</dbReference>
<feature type="region of interest" description="Disordered" evidence="7">
    <location>
        <begin position="537"/>
        <end position="571"/>
    </location>
</feature>
<dbReference type="Pfam" id="PF00394">
    <property type="entry name" value="Cu-oxidase"/>
    <property type="match status" value="1"/>
</dbReference>
<dbReference type="GO" id="GO:0033573">
    <property type="term" value="C:high-affinity iron permease complex"/>
    <property type="evidence" value="ECO:0007669"/>
    <property type="project" value="TreeGrafter"/>
</dbReference>
<organism evidence="12">
    <name type="scientific">Chaetomium thermophilum (strain DSM 1495 / CBS 144.50 / IMI 039719)</name>
    <name type="common">Thermochaetoides thermophila</name>
    <dbReference type="NCBI Taxonomy" id="759272"/>
    <lineage>
        <taxon>Eukaryota</taxon>
        <taxon>Fungi</taxon>
        <taxon>Dikarya</taxon>
        <taxon>Ascomycota</taxon>
        <taxon>Pezizomycotina</taxon>
        <taxon>Sordariomycetes</taxon>
        <taxon>Sordariomycetidae</taxon>
        <taxon>Sordariales</taxon>
        <taxon>Chaetomiaceae</taxon>
        <taxon>Thermochaetoides</taxon>
    </lineage>
</organism>
<name>G0SDB0_CHATD</name>
<dbReference type="Proteomes" id="UP000008066">
    <property type="component" value="Unassembled WGS sequence"/>
</dbReference>
<evidence type="ECO:0000256" key="5">
    <source>
        <dbReference type="ARBA" id="ARBA00023008"/>
    </source>
</evidence>
<dbReference type="GO" id="GO:0010106">
    <property type="term" value="P:cellular response to iron ion starvation"/>
    <property type="evidence" value="ECO:0007669"/>
    <property type="project" value="TreeGrafter"/>
</dbReference>
<dbReference type="CDD" id="cd13851">
    <property type="entry name" value="CuRO_1_Fet3p"/>
    <property type="match status" value="1"/>
</dbReference>
<dbReference type="PROSITE" id="PS00079">
    <property type="entry name" value="MULTICOPPER_OXIDASE1"/>
    <property type="match status" value="2"/>
</dbReference>
<evidence type="ECO:0000256" key="1">
    <source>
        <dbReference type="ARBA" id="ARBA00010609"/>
    </source>
</evidence>
<dbReference type="STRING" id="759272.G0SDB0"/>
<feature type="domain" description="Plastocyanin-like" evidence="9">
    <location>
        <begin position="357"/>
        <end position="487"/>
    </location>
</feature>
<evidence type="ECO:0000259" key="9">
    <source>
        <dbReference type="Pfam" id="PF07731"/>
    </source>
</evidence>
<dbReference type="PROSITE" id="PS00080">
    <property type="entry name" value="MULTICOPPER_OXIDASE2"/>
    <property type="match status" value="1"/>
</dbReference>
<feature type="domain" description="Plastocyanin-like" evidence="8">
    <location>
        <begin position="146"/>
        <end position="279"/>
    </location>
</feature>
<reference evidence="11 12" key="1">
    <citation type="journal article" date="2011" name="Cell">
        <title>Insight into structure and assembly of the nuclear pore complex by utilizing the genome of a eukaryotic thermophile.</title>
        <authorList>
            <person name="Amlacher S."/>
            <person name="Sarges P."/>
            <person name="Flemming D."/>
            <person name="van Noort V."/>
            <person name="Kunze R."/>
            <person name="Devos D.P."/>
            <person name="Arumugam M."/>
            <person name="Bork P."/>
            <person name="Hurt E."/>
        </authorList>
    </citation>
    <scope>NUCLEOTIDE SEQUENCE [LARGE SCALE GENOMIC DNA]</scope>
    <source>
        <strain evidence="12">DSM 1495 / CBS 144.50 / IMI 039719</strain>
    </source>
</reference>
<keyword evidence="5" id="KW-0186">Copper</keyword>
<dbReference type="Pfam" id="PF07732">
    <property type="entry name" value="Cu-oxidase_3"/>
    <property type="match status" value="1"/>
</dbReference>
<dbReference type="FunFam" id="2.60.40.420:FF:000071">
    <property type="entry name" value="Conidial pigment biosynthesis oxidase Abr1/brown 1"/>
    <property type="match status" value="1"/>
</dbReference>
<dbReference type="InterPro" id="IPR008972">
    <property type="entry name" value="Cupredoxin"/>
</dbReference>
<dbReference type="eggNOG" id="KOG1263">
    <property type="taxonomic scope" value="Eukaryota"/>
</dbReference>
<dbReference type="AlphaFoldDB" id="G0SDB0"/>
<dbReference type="SUPFAM" id="SSF49503">
    <property type="entry name" value="Cupredoxins"/>
    <property type="match status" value="3"/>
</dbReference>
<dbReference type="InterPro" id="IPR002355">
    <property type="entry name" value="Cu_oxidase_Cu_BS"/>
</dbReference>
<feature type="domain" description="Plastocyanin-like" evidence="10">
    <location>
        <begin position="21"/>
        <end position="136"/>
    </location>
</feature>
<dbReference type="InterPro" id="IPR001117">
    <property type="entry name" value="Cu-oxidase_2nd"/>
</dbReference>
<evidence type="ECO:0000256" key="7">
    <source>
        <dbReference type="SAM" id="MobiDB-lite"/>
    </source>
</evidence>
<dbReference type="RefSeq" id="XP_006695456.1">
    <property type="nucleotide sequence ID" value="XM_006695393.1"/>
</dbReference>
<dbReference type="InterPro" id="IPR033138">
    <property type="entry name" value="Cu_oxidase_CS"/>
</dbReference>
<evidence type="ECO:0000259" key="10">
    <source>
        <dbReference type="Pfam" id="PF07732"/>
    </source>
</evidence>
<evidence type="ECO:0000256" key="4">
    <source>
        <dbReference type="ARBA" id="ARBA00023002"/>
    </source>
</evidence>
<dbReference type="FunFam" id="2.60.40.420:FF:000022">
    <property type="entry name" value="FET5p Multicopper oxidase"/>
    <property type="match status" value="1"/>
</dbReference>
<accession>G0SDB0</accession>
<keyword evidence="2" id="KW-0479">Metal-binding</keyword>
<dbReference type="OMA" id="FHGINQI"/>
<proteinExistence type="inferred from homology"/>
<dbReference type="GeneID" id="18259151"/>
<evidence type="ECO:0000256" key="2">
    <source>
        <dbReference type="ARBA" id="ARBA00022723"/>
    </source>
</evidence>
<dbReference type="PANTHER" id="PTHR11709">
    <property type="entry name" value="MULTI-COPPER OXIDASE"/>
    <property type="match status" value="1"/>
</dbReference>
<evidence type="ECO:0000313" key="12">
    <source>
        <dbReference type="Proteomes" id="UP000008066"/>
    </source>
</evidence>
<dbReference type="EMBL" id="GL988045">
    <property type="protein sequence ID" value="EGS18511.1"/>
    <property type="molecule type" value="Genomic_DNA"/>
</dbReference>
<dbReference type="Gene3D" id="2.60.40.420">
    <property type="entry name" value="Cupredoxins - blue copper proteins"/>
    <property type="match status" value="3"/>
</dbReference>
<evidence type="ECO:0000313" key="11">
    <source>
        <dbReference type="EMBL" id="EGS18511.1"/>
    </source>
</evidence>
<gene>
    <name evidence="11" type="ORF">CTHT_0051130</name>
</gene>
<dbReference type="PANTHER" id="PTHR11709:SF361">
    <property type="entry name" value="IRON TRANSPORT MULTICOPPER OXIDASE FET3"/>
    <property type="match status" value="1"/>
</dbReference>
<dbReference type="OrthoDB" id="2121828at2759"/>
<dbReference type="InterPro" id="IPR045087">
    <property type="entry name" value="Cu-oxidase_fam"/>
</dbReference>
<dbReference type="HOGENOM" id="CLU_006504_7_3_1"/>
<dbReference type="CDD" id="cd13899">
    <property type="entry name" value="CuRO_3_Fet3p"/>
    <property type="match status" value="1"/>
</dbReference>
<dbReference type="InterPro" id="IPR011707">
    <property type="entry name" value="Cu-oxidase-like_N"/>
</dbReference>
<keyword evidence="4" id="KW-0560">Oxidoreductase</keyword>
<dbReference type="GO" id="GO:0004322">
    <property type="term" value="F:ferroxidase activity"/>
    <property type="evidence" value="ECO:0007669"/>
    <property type="project" value="TreeGrafter"/>
</dbReference>
<feature type="compositionally biased region" description="Basic and acidic residues" evidence="7">
    <location>
        <begin position="548"/>
        <end position="559"/>
    </location>
</feature>
<dbReference type="CDD" id="cd13877">
    <property type="entry name" value="CuRO_2_Fet3p_like"/>
    <property type="match status" value="1"/>
</dbReference>
<keyword evidence="6" id="KW-0325">Glycoprotein</keyword>
<dbReference type="Pfam" id="PF07731">
    <property type="entry name" value="Cu-oxidase_2"/>
    <property type="match status" value="1"/>
</dbReference>
<keyword evidence="3" id="KW-0732">Signal</keyword>
<evidence type="ECO:0000256" key="3">
    <source>
        <dbReference type="ARBA" id="ARBA00022729"/>
    </source>
</evidence>
<dbReference type="GO" id="GO:0033215">
    <property type="term" value="P:reductive iron assimilation"/>
    <property type="evidence" value="ECO:0007669"/>
    <property type="project" value="TreeGrafter"/>
</dbReference>
<evidence type="ECO:0000259" key="8">
    <source>
        <dbReference type="Pfam" id="PF00394"/>
    </source>
</evidence>